<evidence type="ECO:0000256" key="1">
    <source>
        <dbReference type="SAM" id="Phobius"/>
    </source>
</evidence>
<reference evidence="5" key="1">
    <citation type="submission" date="2017-02" db="UniProtKB">
        <authorList>
            <consortium name="WormBaseParasite"/>
        </authorList>
    </citation>
    <scope>IDENTIFICATION</scope>
</reference>
<keyword evidence="1" id="KW-1133">Transmembrane helix</keyword>
<accession>A0A0N4WG47</accession>
<sequence length="188" mass="21202">MCFSKILIQLIHCAAAVIRSYMNYPSPVPNDGCIALFVDELHDLRKVVVRISNPCKVFLFPQVKCTSNERIEIDDCADILCPATLKKNNEIKKLNSIFNTLNRYAIITFGMILLSVRLFLNFLLAAAFCYIPSRAASLSPRHDNFVTTVPHPPSFDAPSDPYTTNGYITVTVVSPSYHFFFFDVRPVC</sequence>
<dbReference type="EMBL" id="UZAF01017132">
    <property type="protein sequence ID" value="VDO38278.1"/>
    <property type="molecule type" value="Genomic_DNA"/>
</dbReference>
<gene>
    <name evidence="3" type="ORF">HPLM_LOCUS9742</name>
</gene>
<keyword evidence="1" id="KW-0812">Transmembrane</keyword>
<evidence type="ECO:0000313" key="5">
    <source>
        <dbReference type="WBParaSite" id="HPLM_0000975001-mRNA-1"/>
    </source>
</evidence>
<reference evidence="3 4" key="2">
    <citation type="submission" date="2018-11" db="EMBL/GenBank/DDBJ databases">
        <authorList>
            <consortium name="Pathogen Informatics"/>
        </authorList>
    </citation>
    <scope>NUCLEOTIDE SEQUENCE [LARGE SCALE GENOMIC DNA]</scope>
    <source>
        <strain evidence="3 4">MHpl1</strain>
    </source>
</reference>
<protein>
    <submittedName>
        <fullName evidence="5">Late nodulin</fullName>
    </submittedName>
</protein>
<keyword evidence="1" id="KW-0472">Membrane</keyword>
<name>A0A0N4WG47_HAEPC</name>
<feature type="chain" id="PRO_5043123753" evidence="2">
    <location>
        <begin position="17"/>
        <end position="188"/>
    </location>
</feature>
<dbReference type="WBParaSite" id="HPLM_0000975001-mRNA-1">
    <property type="protein sequence ID" value="HPLM_0000975001-mRNA-1"/>
    <property type="gene ID" value="HPLM_0000975001"/>
</dbReference>
<dbReference type="AlphaFoldDB" id="A0A0N4WG47"/>
<feature type="transmembrane region" description="Helical" evidence="1">
    <location>
        <begin position="104"/>
        <end position="131"/>
    </location>
</feature>
<dbReference type="OrthoDB" id="5823520at2759"/>
<feature type="signal peptide" evidence="2">
    <location>
        <begin position="1"/>
        <end position="16"/>
    </location>
</feature>
<keyword evidence="4" id="KW-1185">Reference proteome</keyword>
<evidence type="ECO:0000256" key="2">
    <source>
        <dbReference type="SAM" id="SignalP"/>
    </source>
</evidence>
<proteinExistence type="predicted"/>
<evidence type="ECO:0000313" key="3">
    <source>
        <dbReference type="EMBL" id="VDO38278.1"/>
    </source>
</evidence>
<organism evidence="5">
    <name type="scientific">Haemonchus placei</name>
    <name type="common">Barber's pole worm</name>
    <dbReference type="NCBI Taxonomy" id="6290"/>
    <lineage>
        <taxon>Eukaryota</taxon>
        <taxon>Metazoa</taxon>
        <taxon>Ecdysozoa</taxon>
        <taxon>Nematoda</taxon>
        <taxon>Chromadorea</taxon>
        <taxon>Rhabditida</taxon>
        <taxon>Rhabditina</taxon>
        <taxon>Rhabditomorpha</taxon>
        <taxon>Strongyloidea</taxon>
        <taxon>Trichostrongylidae</taxon>
        <taxon>Haemonchus</taxon>
    </lineage>
</organism>
<evidence type="ECO:0000313" key="4">
    <source>
        <dbReference type="Proteomes" id="UP000268014"/>
    </source>
</evidence>
<keyword evidence="2" id="KW-0732">Signal</keyword>
<dbReference type="Proteomes" id="UP000268014">
    <property type="component" value="Unassembled WGS sequence"/>
</dbReference>